<accession>A0A4S4EX60</accession>
<evidence type="ECO:0000313" key="3">
    <source>
        <dbReference type="Proteomes" id="UP000306102"/>
    </source>
</evidence>
<dbReference type="AlphaFoldDB" id="A0A4S4EX60"/>
<keyword evidence="3" id="KW-1185">Reference proteome</keyword>
<feature type="region of interest" description="Disordered" evidence="1">
    <location>
        <begin position="197"/>
        <end position="252"/>
    </location>
</feature>
<gene>
    <name evidence="2" type="ORF">TEA_028087</name>
</gene>
<comment type="caution">
    <text evidence="2">The sequence shown here is derived from an EMBL/GenBank/DDBJ whole genome shotgun (WGS) entry which is preliminary data.</text>
</comment>
<feature type="compositionally biased region" description="Basic and acidic residues" evidence="1">
    <location>
        <begin position="204"/>
        <end position="225"/>
    </location>
</feature>
<name>A0A4S4EX60_CAMSN</name>
<proteinExistence type="predicted"/>
<dbReference type="STRING" id="542762.A0A4S4EX60"/>
<evidence type="ECO:0000256" key="1">
    <source>
        <dbReference type="SAM" id="MobiDB-lite"/>
    </source>
</evidence>
<protein>
    <submittedName>
        <fullName evidence="2">Uncharacterized protein</fullName>
    </submittedName>
</protein>
<organism evidence="2 3">
    <name type="scientific">Camellia sinensis var. sinensis</name>
    <name type="common">China tea</name>
    <dbReference type="NCBI Taxonomy" id="542762"/>
    <lineage>
        <taxon>Eukaryota</taxon>
        <taxon>Viridiplantae</taxon>
        <taxon>Streptophyta</taxon>
        <taxon>Embryophyta</taxon>
        <taxon>Tracheophyta</taxon>
        <taxon>Spermatophyta</taxon>
        <taxon>Magnoliopsida</taxon>
        <taxon>eudicotyledons</taxon>
        <taxon>Gunneridae</taxon>
        <taxon>Pentapetalae</taxon>
        <taxon>asterids</taxon>
        <taxon>Ericales</taxon>
        <taxon>Theaceae</taxon>
        <taxon>Camellia</taxon>
    </lineage>
</organism>
<evidence type="ECO:0000313" key="2">
    <source>
        <dbReference type="EMBL" id="THG21282.1"/>
    </source>
</evidence>
<feature type="compositionally biased region" description="Basic and acidic residues" evidence="1">
    <location>
        <begin position="234"/>
        <end position="252"/>
    </location>
</feature>
<dbReference type="EMBL" id="SDRB02001457">
    <property type="protein sequence ID" value="THG21282.1"/>
    <property type="molecule type" value="Genomic_DNA"/>
</dbReference>
<dbReference type="Proteomes" id="UP000306102">
    <property type="component" value="Unassembled WGS sequence"/>
</dbReference>
<reference evidence="2 3" key="1">
    <citation type="journal article" date="2018" name="Proc. Natl. Acad. Sci. U.S.A.">
        <title>Draft genome sequence of Camellia sinensis var. sinensis provides insights into the evolution of the tea genome and tea quality.</title>
        <authorList>
            <person name="Wei C."/>
            <person name="Yang H."/>
            <person name="Wang S."/>
            <person name="Zhao J."/>
            <person name="Liu C."/>
            <person name="Gao L."/>
            <person name="Xia E."/>
            <person name="Lu Y."/>
            <person name="Tai Y."/>
            <person name="She G."/>
            <person name="Sun J."/>
            <person name="Cao H."/>
            <person name="Tong W."/>
            <person name="Gao Q."/>
            <person name="Li Y."/>
            <person name="Deng W."/>
            <person name="Jiang X."/>
            <person name="Wang W."/>
            <person name="Chen Q."/>
            <person name="Zhang S."/>
            <person name="Li H."/>
            <person name="Wu J."/>
            <person name="Wang P."/>
            <person name="Li P."/>
            <person name="Shi C."/>
            <person name="Zheng F."/>
            <person name="Jian J."/>
            <person name="Huang B."/>
            <person name="Shan D."/>
            <person name="Shi M."/>
            <person name="Fang C."/>
            <person name="Yue Y."/>
            <person name="Li F."/>
            <person name="Li D."/>
            <person name="Wei S."/>
            <person name="Han B."/>
            <person name="Jiang C."/>
            <person name="Yin Y."/>
            <person name="Xia T."/>
            <person name="Zhang Z."/>
            <person name="Bennetzen J.L."/>
            <person name="Zhao S."/>
            <person name="Wan X."/>
        </authorList>
    </citation>
    <scope>NUCLEOTIDE SEQUENCE [LARGE SCALE GENOMIC DNA]</scope>
    <source>
        <strain evidence="3">cv. Shuchazao</strain>
        <tissue evidence="2">Leaf</tissue>
    </source>
</reference>
<sequence length="252" mass="28522">MASFVGGRSGEPLKGEILELNEIADSGENSGQEGISQKASETWACQRLQRHGLASKQQPEGFYFDRGHSTKILDLIEDISQRAFVSTSEEHEGQLVEHCVEESAKRSLRLLGGASVERPFEIRAWHFMSCTDSFDAQVLHQASCKRIIPLVEPASPEDDKRPILAGNARKVSAARFERVNHDEAKSKAKEVTRTFPKIMKRKWSSNEDSDKTDYDEDSYQKRAENDLSDGYIINEHELEHEHEGDREHLGKQ</sequence>